<dbReference type="PROSITE" id="PS00518">
    <property type="entry name" value="ZF_RING_1"/>
    <property type="match status" value="1"/>
</dbReference>
<evidence type="ECO:0000256" key="1">
    <source>
        <dbReference type="ARBA" id="ARBA00022723"/>
    </source>
</evidence>
<evidence type="ECO:0000256" key="5">
    <source>
        <dbReference type="SAM" id="MobiDB-lite"/>
    </source>
</evidence>
<feature type="compositionally biased region" description="Basic and acidic residues" evidence="5">
    <location>
        <begin position="417"/>
        <end position="442"/>
    </location>
</feature>
<dbReference type="Gene3D" id="3.30.40.10">
    <property type="entry name" value="Zinc/RING finger domain, C3HC4 (zinc finger)"/>
    <property type="match status" value="1"/>
</dbReference>
<keyword evidence="2 4" id="KW-0863">Zinc-finger</keyword>
<feature type="compositionally biased region" description="Pro residues" evidence="5">
    <location>
        <begin position="1044"/>
        <end position="1054"/>
    </location>
</feature>
<feature type="compositionally biased region" description="Acidic residues" evidence="5">
    <location>
        <begin position="366"/>
        <end position="376"/>
    </location>
</feature>
<feature type="compositionally biased region" description="Polar residues" evidence="5">
    <location>
        <begin position="1094"/>
        <end position="1111"/>
    </location>
</feature>
<dbReference type="SUPFAM" id="SSF57850">
    <property type="entry name" value="RING/U-box"/>
    <property type="match status" value="1"/>
</dbReference>
<feature type="compositionally biased region" description="Polar residues" evidence="5">
    <location>
        <begin position="868"/>
        <end position="895"/>
    </location>
</feature>
<feature type="compositionally biased region" description="Polar residues" evidence="5">
    <location>
        <begin position="486"/>
        <end position="507"/>
    </location>
</feature>
<dbReference type="PANTHER" id="PTHR47048">
    <property type="entry name" value="PROTEIN SCAF11"/>
    <property type="match status" value="1"/>
</dbReference>
<feature type="region of interest" description="Disordered" evidence="5">
    <location>
        <begin position="1037"/>
        <end position="1057"/>
    </location>
</feature>
<proteinExistence type="predicted"/>
<organism evidence="7 8">
    <name type="scientific">Umbra pygmaea</name>
    <name type="common">Eastern mudminnow</name>
    <dbReference type="NCBI Taxonomy" id="75934"/>
    <lineage>
        <taxon>Eukaryota</taxon>
        <taxon>Metazoa</taxon>
        <taxon>Chordata</taxon>
        <taxon>Craniata</taxon>
        <taxon>Vertebrata</taxon>
        <taxon>Euteleostomi</taxon>
        <taxon>Actinopterygii</taxon>
        <taxon>Neopterygii</taxon>
        <taxon>Teleostei</taxon>
        <taxon>Protacanthopterygii</taxon>
        <taxon>Esociformes</taxon>
        <taxon>Umbridae</taxon>
        <taxon>Umbra</taxon>
    </lineage>
</organism>
<evidence type="ECO:0000256" key="2">
    <source>
        <dbReference type="ARBA" id="ARBA00022771"/>
    </source>
</evidence>
<keyword evidence="3" id="KW-0862">Zinc</keyword>
<feature type="compositionally biased region" description="Polar residues" evidence="5">
    <location>
        <begin position="965"/>
        <end position="992"/>
    </location>
</feature>
<gene>
    <name evidence="7" type="ORF">UPYG_G00347810</name>
</gene>
<feature type="compositionally biased region" description="Basic and acidic residues" evidence="5">
    <location>
        <begin position="647"/>
        <end position="669"/>
    </location>
</feature>
<evidence type="ECO:0000313" key="7">
    <source>
        <dbReference type="EMBL" id="KAL0962968.1"/>
    </source>
</evidence>
<accession>A0ABD0WK70</accession>
<dbReference type="PROSITE" id="PS50089">
    <property type="entry name" value="ZF_RING_2"/>
    <property type="match status" value="1"/>
</dbReference>
<feature type="region of interest" description="Disordered" evidence="5">
    <location>
        <begin position="262"/>
        <end position="994"/>
    </location>
</feature>
<feature type="compositionally biased region" description="Polar residues" evidence="5">
    <location>
        <begin position="391"/>
        <end position="413"/>
    </location>
</feature>
<dbReference type="InterPro" id="IPR001841">
    <property type="entry name" value="Znf_RING"/>
</dbReference>
<dbReference type="EMBL" id="JAGEUA010000011">
    <property type="protein sequence ID" value="KAL0962968.1"/>
    <property type="molecule type" value="Genomic_DNA"/>
</dbReference>
<feature type="compositionally biased region" description="Basic and acidic residues" evidence="5">
    <location>
        <begin position="466"/>
        <end position="485"/>
    </location>
</feature>
<comment type="caution">
    <text evidence="7">The sequence shown here is derived from an EMBL/GenBank/DDBJ whole genome shotgun (WGS) entry which is preliminary data.</text>
</comment>
<feature type="compositionally biased region" description="Basic residues" evidence="5">
    <location>
        <begin position="342"/>
        <end position="355"/>
    </location>
</feature>
<dbReference type="Proteomes" id="UP001557470">
    <property type="component" value="Unassembled WGS sequence"/>
</dbReference>
<evidence type="ECO:0000259" key="6">
    <source>
        <dbReference type="PROSITE" id="PS50089"/>
    </source>
</evidence>
<feature type="region of interest" description="Disordered" evidence="5">
    <location>
        <begin position="1089"/>
        <end position="1129"/>
    </location>
</feature>
<feature type="compositionally biased region" description="Basic and acidic residues" evidence="5">
    <location>
        <begin position="903"/>
        <end position="914"/>
    </location>
</feature>
<dbReference type="PANTHER" id="PTHR47048:SF1">
    <property type="entry name" value="PROTEIN SCAF11"/>
    <property type="match status" value="1"/>
</dbReference>
<feature type="compositionally biased region" description="Basic and acidic residues" evidence="5">
    <location>
        <begin position="581"/>
        <end position="601"/>
    </location>
</feature>
<dbReference type="InterPro" id="IPR013083">
    <property type="entry name" value="Znf_RING/FYVE/PHD"/>
</dbReference>
<reference evidence="7 8" key="1">
    <citation type="submission" date="2024-06" db="EMBL/GenBank/DDBJ databases">
        <authorList>
            <person name="Pan Q."/>
            <person name="Wen M."/>
            <person name="Jouanno E."/>
            <person name="Zahm M."/>
            <person name="Klopp C."/>
            <person name="Cabau C."/>
            <person name="Louis A."/>
            <person name="Berthelot C."/>
            <person name="Parey E."/>
            <person name="Roest Crollius H."/>
            <person name="Montfort J."/>
            <person name="Robinson-Rechavi M."/>
            <person name="Bouchez O."/>
            <person name="Lampietro C."/>
            <person name="Lopez Roques C."/>
            <person name="Donnadieu C."/>
            <person name="Postlethwait J."/>
            <person name="Bobe J."/>
            <person name="Verreycken H."/>
            <person name="Guiguen Y."/>
        </authorList>
    </citation>
    <scope>NUCLEOTIDE SEQUENCE [LARGE SCALE GENOMIC DNA]</scope>
    <source>
        <strain evidence="7">Up_M1</strain>
        <tissue evidence="7">Testis</tissue>
    </source>
</reference>
<feature type="compositionally biased region" description="Basic and acidic residues" evidence="5">
    <location>
        <begin position="846"/>
        <end position="858"/>
    </location>
</feature>
<keyword evidence="1" id="KW-0479">Metal-binding</keyword>
<feature type="compositionally biased region" description="Polar residues" evidence="5">
    <location>
        <begin position="617"/>
        <end position="628"/>
    </location>
</feature>
<sequence>MTGGSESGRQTPDGGTEPEEADRCPICLGALGRCVLAMPDSCCHVFCLSCLLRWAELQAIPSCPVDRRPFNVVYKRDAVLGCVTVPVKKRVSQSEPERCGCTDKGLRCGWLKSKQSGDGGDRRWRRPKTERTSEAKVKGLIRKCSDDDSSVSSKKVRGLLCSWSPAQTGTSIGTMRQCIAEPLWVPEDELSEEDCKQCSRKTFLPIALPVPASDSLRRPFHASEWSSTPFPLRPLSPLSTSASPLGSGHFVFQGRVCAVTCPKGDEKSTRGSDSKGRSKPTEVLATRRSGRHSRTEKQAPTPDPATSQSQSSDSDSLSNPKAGKGTSAAGKRKGKQAVQRKANAKRKAPVRKKASKVVLSSPSHSEEEEAKEEELEQQNKGTEETEHLSDTAASSEVTQQNSSPTQDKGSPNFSACEHPKETEDQHRREEDDLSRQDQHTEEKDDEVEDPKSPSSEIEPITPVMSPDRDHSAEEKHHYDTEDPEKSNSPTSSNSPERPLASPQSVRSGQLEKEDSNVTDDTADSTEVKSDDEVSVEKAESSPSLTAGPESYPSSTRCDSTDDDVSRKVQSTAEGNVLENARSPHDPKDSVNEKSEGTSKDDCLDEDNTDAIPMDCDSPSSEKSLNLTSDPPKETESTGLKITIQAPEDERNGSRKENIAGEAKVEETKNGRQRKSRFHSAATTWSPKREAKQDSLRRSRSRSPEQIRERHTSRSPSNRSRERDAERDAVRRDRSRDRSREKKSRKRSRSRSRSPTRSRSYRRGASPERPASGGQSPQRRDRWSGDVWRPGQGGGDSRRNFSERPARDSCRSENGGFAEVSPSRENPDWVTEKSRADTEARATSGPRWEDKGWNSDRGRGAGRGRGAYGNSNQQGEPAENRWQQRNTFSGTPNNSGGDAYSRFNENRGGRRKEPEMGESMMDRSGWSSASSWAVRRTLPADVQNYYSRRDRGGGAGSGSWTRQEEQSTADPAQSEPSAQLNAQIETLPTQNVMPPQLNVVPYPVGPRGPPVSLQPPPFGMLPQVPMHLHSSVPLLQVPPTAVQGLPPPPPPPPPIQQGSITAIQADSRTTQMMSMGGHGKAPFMPTMTKAGGATTAHSHSMALPSSTTQHSRAPQPDSSKKEKKLQIQERAANEVKAAIKPYYQNKDITKDEYKEIVRKAVEKVCHSKSGEVNSGKVANLVKAYVDKYKHARKK</sequence>
<feature type="compositionally biased region" description="Basic residues" evidence="5">
    <location>
        <begin position="740"/>
        <end position="761"/>
    </location>
</feature>
<evidence type="ECO:0000256" key="3">
    <source>
        <dbReference type="ARBA" id="ARBA00022833"/>
    </source>
</evidence>
<name>A0ABD0WK70_UMBPY</name>
<feature type="compositionally biased region" description="Low complexity" evidence="5">
    <location>
        <begin position="307"/>
        <end position="318"/>
    </location>
</feature>
<keyword evidence="8" id="KW-1185">Reference proteome</keyword>
<dbReference type="Pfam" id="PF23030">
    <property type="entry name" value="SCAF11-like_C"/>
    <property type="match status" value="1"/>
</dbReference>
<feature type="compositionally biased region" description="Basic and acidic residues" evidence="5">
    <location>
        <begin position="824"/>
        <end position="839"/>
    </location>
</feature>
<feature type="compositionally biased region" description="Basic and acidic residues" evidence="5">
    <location>
        <begin position="686"/>
        <end position="711"/>
    </location>
</feature>
<dbReference type="AlphaFoldDB" id="A0ABD0WK70"/>
<protein>
    <recommendedName>
        <fullName evidence="6">RING-type domain-containing protein</fullName>
    </recommendedName>
</protein>
<evidence type="ECO:0000313" key="8">
    <source>
        <dbReference type="Proteomes" id="UP001557470"/>
    </source>
</evidence>
<dbReference type="GO" id="GO:0008270">
    <property type="term" value="F:zinc ion binding"/>
    <property type="evidence" value="ECO:0007669"/>
    <property type="project" value="UniProtKB-KW"/>
</dbReference>
<feature type="compositionally biased region" description="Basic and acidic residues" evidence="5">
    <location>
        <begin position="525"/>
        <end position="539"/>
    </location>
</feature>
<feature type="compositionally biased region" description="Basic and acidic residues" evidence="5">
    <location>
        <begin position="795"/>
        <end position="810"/>
    </location>
</feature>
<dbReference type="InterPro" id="IPR017907">
    <property type="entry name" value="Znf_RING_CS"/>
</dbReference>
<evidence type="ECO:0000256" key="4">
    <source>
        <dbReference type="PROSITE-ProRule" id="PRU00175"/>
    </source>
</evidence>
<feature type="region of interest" description="Disordered" evidence="5">
    <location>
        <begin position="1"/>
        <end position="20"/>
    </location>
</feature>
<dbReference type="InterPro" id="IPR057031">
    <property type="entry name" value="SFR19-like_C"/>
</dbReference>
<feature type="domain" description="RING-type" evidence="6">
    <location>
        <begin position="24"/>
        <end position="67"/>
    </location>
</feature>
<feature type="compositionally biased region" description="Basic and acidic residues" evidence="5">
    <location>
        <begin position="1117"/>
        <end position="1129"/>
    </location>
</feature>
<feature type="compositionally biased region" description="Basic and acidic residues" evidence="5">
    <location>
        <begin position="263"/>
        <end position="280"/>
    </location>
</feature>
<feature type="compositionally biased region" description="Basic and acidic residues" evidence="5">
    <location>
        <begin position="718"/>
        <end position="739"/>
    </location>
</feature>